<comment type="caution">
    <text evidence="2">The sequence shown here is derived from an EMBL/GenBank/DDBJ whole genome shotgun (WGS) entry which is preliminary data.</text>
</comment>
<feature type="compositionally biased region" description="Polar residues" evidence="1">
    <location>
        <begin position="1"/>
        <end position="10"/>
    </location>
</feature>
<reference evidence="2" key="1">
    <citation type="journal article" date="2023" name="bioRxiv">
        <title>Scaffold-level genome assemblies of two parasitoid biocontrol wasps reveal the parthenogenesis mechanism and an associated novel virus.</title>
        <authorList>
            <person name="Inwood S."/>
            <person name="Skelly J."/>
            <person name="Guhlin J."/>
            <person name="Harrop T."/>
            <person name="Goldson S."/>
            <person name="Dearden P."/>
        </authorList>
    </citation>
    <scope>NUCLEOTIDE SEQUENCE</scope>
    <source>
        <strain evidence="2">Lincoln</strain>
        <tissue evidence="2">Whole body</tissue>
    </source>
</reference>
<evidence type="ECO:0000256" key="1">
    <source>
        <dbReference type="SAM" id="MobiDB-lite"/>
    </source>
</evidence>
<keyword evidence="3" id="KW-1185">Reference proteome</keyword>
<organism evidence="2 3">
    <name type="scientific">Microctonus hyperodae</name>
    <name type="common">Parasitoid wasp</name>
    <dbReference type="NCBI Taxonomy" id="165561"/>
    <lineage>
        <taxon>Eukaryota</taxon>
        <taxon>Metazoa</taxon>
        <taxon>Ecdysozoa</taxon>
        <taxon>Arthropoda</taxon>
        <taxon>Hexapoda</taxon>
        <taxon>Insecta</taxon>
        <taxon>Pterygota</taxon>
        <taxon>Neoptera</taxon>
        <taxon>Endopterygota</taxon>
        <taxon>Hymenoptera</taxon>
        <taxon>Apocrita</taxon>
        <taxon>Ichneumonoidea</taxon>
        <taxon>Braconidae</taxon>
        <taxon>Euphorinae</taxon>
        <taxon>Microctonus</taxon>
    </lineage>
</organism>
<name>A0AA39C2P9_MICHY</name>
<accession>A0AA39C2P9</accession>
<dbReference type="Proteomes" id="UP001168972">
    <property type="component" value="Unassembled WGS sequence"/>
</dbReference>
<protein>
    <submittedName>
        <fullName evidence="2">Uncharacterized protein</fullName>
    </submittedName>
</protein>
<gene>
    <name evidence="2" type="ORF">PV327_011544</name>
</gene>
<proteinExistence type="predicted"/>
<sequence>MPKNSKSNVGESDANKVVLPEGEIANEDLVTEAIDMTTWCDEEDTLMEDLPFKLDIPRHKINLKTFLKERKKPDSAIARHLREIAEKVEKIKSTALPTDGADKPCESRGAIPKRGRPTIVTDEYYAPEDGASSINRTFTQQDGHLETNKTRRVMFKEPGHVTSSPIPPSRIISINEDRNTVEMSRESRNIATPELSRVPPPHPVYSSERSVITWGNNVNQHDTYTINRE</sequence>
<dbReference type="EMBL" id="JAQQBR010002821">
    <property type="protein sequence ID" value="KAK0156896.1"/>
    <property type="molecule type" value="Genomic_DNA"/>
</dbReference>
<dbReference type="AlphaFoldDB" id="A0AA39C2P9"/>
<feature type="region of interest" description="Disordered" evidence="1">
    <location>
        <begin position="1"/>
        <end position="20"/>
    </location>
</feature>
<reference evidence="2" key="2">
    <citation type="submission" date="2023-03" db="EMBL/GenBank/DDBJ databases">
        <authorList>
            <person name="Inwood S.N."/>
            <person name="Skelly J.G."/>
            <person name="Guhlin J."/>
            <person name="Harrop T.W.R."/>
            <person name="Goldson S.G."/>
            <person name="Dearden P.K."/>
        </authorList>
    </citation>
    <scope>NUCLEOTIDE SEQUENCE</scope>
    <source>
        <strain evidence="2">Lincoln</strain>
        <tissue evidence="2">Whole body</tissue>
    </source>
</reference>
<evidence type="ECO:0000313" key="3">
    <source>
        <dbReference type="Proteomes" id="UP001168972"/>
    </source>
</evidence>
<feature type="non-terminal residue" evidence="2">
    <location>
        <position position="229"/>
    </location>
</feature>
<evidence type="ECO:0000313" key="2">
    <source>
        <dbReference type="EMBL" id="KAK0156896.1"/>
    </source>
</evidence>